<dbReference type="EMBL" id="JAUHQC010000004">
    <property type="protein sequence ID" value="MDN4532170.1"/>
    <property type="molecule type" value="Genomic_DNA"/>
</dbReference>
<dbReference type="Proteomes" id="UP001171687">
    <property type="component" value="Unassembled WGS sequence"/>
</dbReference>
<protein>
    <recommendedName>
        <fullName evidence="3">Transcriptional regulator</fullName>
    </recommendedName>
</protein>
<reference evidence="1" key="1">
    <citation type="submission" date="2023-07" db="EMBL/GenBank/DDBJ databases">
        <title>Evaluation of the beneficial properties of pineapple isolates.</title>
        <authorList>
            <person name="Adefiranye O."/>
        </authorList>
    </citation>
    <scope>NUCLEOTIDE SEQUENCE</scope>
    <source>
        <strain evidence="1">PAPLE_T1</strain>
    </source>
</reference>
<name>A0AAW7MA76_9STAP</name>
<organism evidence="1 2">
    <name type="scientific">Staphylococcus auricularis</name>
    <dbReference type="NCBI Taxonomy" id="29379"/>
    <lineage>
        <taxon>Bacteria</taxon>
        <taxon>Bacillati</taxon>
        <taxon>Bacillota</taxon>
        <taxon>Bacilli</taxon>
        <taxon>Bacillales</taxon>
        <taxon>Staphylococcaceae</taxon>
        <taxon>Staphylococcus</taxon>
    </lineage>
</organism>
<accession>A0AAW7MA76</accession>
<evidence type="ECO:0000313" key="2">
    <source>
        <dbReference type="Proteomes" id="UP001171687"/>
    </source>
</evidence>
<dbReference type="RefSeq" id="WP_191962518.1">
    <property type="nucleotide sequence ID" value="NZ_CAKZJA010000021.1"/>
</dbReference>
<sequence>MIQRTIKLFTMLAVYELGKQTMDFKNKFTHYFHSKHLSVNEFDIFDQIHLNDEVNRK</sequence>
<evidence type="ECO:0000313" key="1">
    <source>
        <dbReference type="EMBL" id="MDN4532170.1"/>
    </source>
</evidence>
<comment type="caution">
    <text evidence="1">The sequence shown here is derived from an EMBL/GenBank/DDBJ whole genome shotgun (WGS) entry which is preliminary data.</text>
</comment>
<evidence type="ECO:0008006" key="3">
    <source>
        <dbReference type="Google" id="ProtNLM"/>
    </source>
</evidence>
<gene>
    <name evidence="1" type="ORF">QYH67_01030</name>
</gene>
<dbReference type="AlphaFoldDB" id="A0AAW7MA76"/>
<proteinExistence type="predicted"/>